<comment type="caution">
    <text evidence="2">The sequence shown here is derived from an EMBL/GenBank/DDBJ whole genome shotgun (WGS) entry which is preliminary data.</text>
</comment>
<dbReference type="Proteomes" id="UP001302321">
    <property type="component" value="Unassembled WGS sequence"/>
</dbReference>
<evidence type="ECO:0000256" key="1">
    <source>
        <dbReference type="SAM" id="SignalP"/>
    </source>
</evidence>
<gene>
    <name evidence="2" type="ORF">QBC36DRAFT_54984</name>
</gene>
<proteinExistence type="predicted"/>
<feature type="signal peptide" evidence="1">
    <location>
        <begin position="1"/>
        <end position="22"/>
    </location>
</feature>
<name>A0AAN7A334_9PEZI</name>
<evidence type="ECO:0008006" key="4">
    <source>
        <dbReference type="Google" id="ProtNLM"/>
    </source>
</evidence>
<organism evidence="2 3">
    <name type="scientific">Triangularia setosa</name>
    <dbReference type="NCBI Taxonomy" id="2587417"/>
    <lineage>
        <taxon>Eukaryota</taxon>
        <taxon>Fungi</taxon>
        <taxon>Dikarya</taxon>
        <taxon>Ascomycota</taxon>
        <taxon>Pezizomycotina</taxon>
        <taxon>Sordariomycetes</taxon>
        <taxon>Sordariomycetidae</taxon>
        <taxon>Sordariales</taxon>
        <taxon>Podosporaceae</taxon>
        <taxon>Triangularia</taxon>
    </lineage>
</organism>
<feature type="chain" id="PRO_5043023772" description="Secreted protein" evidence="1">
    <location>
        <begin position="23"/>
        <end position="88"/>
    </location>
</feature>
<dbReference type="AlphaFoldDB" id="A0AAN7A334"/>
<evidence type="ECO:0000313" key="2">
    <source>
        <dbReference type="EMBL" id="KAK4173586.1"/>
    </source>
</evidence>
<reference evidence="2" key="1">
    <citation type="journal article" date="2023" name="Mol. Phylogenet. Evol.">
        <title>Genome-scale phylogeny and comparative genomics of the fungal order Sordariales.</title>
        <authorList>
            <person name="Hensen N."/>
            <person name="Bonometti L."/>
            <person name="Westerberg I."/>
            <person name="Brannstrom I.O."/>
            <person name="Guillou S."/>
            <person name="Cros-Aarteil S."/>
            <person name="Calhoun S."/>
            <person name="Haridas S."/>
            <person name="Kuo A."/>
            <person name="Mondo S."/>
            <person name="Pangilinan J."/>
            <person name="Riley R."/>
            <person name="LaButti K."/>
            <person name="Andreopoulos B."/>
            <person name="Lipzen A."/>
            <person name="Chen C."/>
            <person name="Yan M."/>
            <person name="Daum C."/>
            <person name="Ng V."/>
            <person name="Clum A."/>
            <person name="Steindorff A."/>
            <person name="Ohm R.A."/>
            <person name="Martin F."/>
            <person name="Silar P."/>
            <person name="Natvig D.O."/>
            <person name="Lalanne C."/>
            <person name="Gautier V."/>
            <person name="Ament-Velasquez S.L."/>
            <person name="Kruys A."/>
            <person name="Hutchinson M.I."/>
            <person name="Powell A.J."/>
            <person name="Barry K."/>
            <person name="Miller A.N."/>
            <person name="Grigoriev I.V."/>
            <person name="Debuchy R."/>
            <person name="Gladieux P."/>
            <person name="Hiltunen Thoren M."/>
            <person name="Johannesson H."/>
        </authorList>
    </citation>
    <scope>NUCLEOTIDE SEQUENCE</scope>
    <source>
        <strain evidence="2">CBS 892.96</strain>
    </source>
</reference>
<keyword evidence="1" id="KW-0732">Signal</keyword>
<sequence length="88" mass="9931">MPSPKNALVLVVLGMMPRLCVRSSSIFSSIGTMPLLEPHVPLRPCSEAYQVAFCPFLRMTFIISTVHSTESWLFNGRPTNIPFQYDTR</sequence>
<keyword evidence="3" id="KW-1185">Reference proteome</keyword>
<evidence type="ECO:0000313" key="3">
    <source>
        <dbReference type="Proteomes" id="UP001302321"/>
    </source>
</evidence>
<protein>
    <recommendedName>
        <fullName evidence="4">Secreted protein</fullName>
    </recommendedName>
</protein>
<accession>A0AAN7A334</accession>
<dbReference type="EMBL" id="MU866333">
    <property type="protein sequence ID" value="KAK4173586.1"/>
    <property type="molecule type" value="Genomic_DNA"/>
</dbReference>
<reference evidence="2" key="2">
    <citation type="submission" date="2023-05" db="EMBL/GenBank/DDBJ databases">
        <authorList>
            <consortium name="Lawrence Berkeley National Laboratory"/>
            <person name="Steindorff A."/>
            <person name="Hensen N."/>
            <person name="Bonometti L."/>
            <person name="Westerberg I."/>
            <person name="Brannstrom I.O."/>
            <person name="Guillou S."/>
            <person name="Cros-Aarteil S."/>
            <person name="Calhoun S."/>
            <person name="Haridas S."/>
            <person name="Kuo A."/>
            <person name="Mondo S."/>
            <person name="Pangilinan J."/>
            <person name="Riley R."/>
            <person name="Labutti K."/>
            <person name="Andreopoulos B."/>
            <person name="Lipzen A."/>
            <person name="Chen C."/>
            <person name="Yanf M."/>
            <person name="Daum C."/>
            <person name="Ng V."/>
            <person name="Clum A."/>
            <person name="Ohm R."/>
            <person name="Martin F."/>
            <person name="Silar P."/>
            <person name="Natvig D."/>
            <person name="Lalanne C."/>
            <person name="Gautier V."/>
            <person name="Ament-Velasquez S.L."/>
            <person name="Kruys A."/>
            <person name="Hutchinson M.I."/>
            <person name="Powell A.J."/>
            <person name="Barry K."/>
            <person name="Miller A.N."/>
            <person name="Grigoriev I.V."/>
            <person name="Debuchy R."/>
            <person name="Gladieux P."/>
            <person name="Thoren M.H."/>
            <person name="Johannesson H."/>
        </authorList>
    </citation>
    <scope>NUCLEOTIDE SEQUENCE</scope>
    <source>
        <strain evidence="2">CBS 892.96</strain>
    </source>
</reference>